<dbReference type="EMBL" id="JAFHLB010000061">
    <property type="protein sequence ID" value="MBN3580610.1"/>
    <property type="molecule type" value="Genomic_DNA"/>
</dbReference>
<reference evidence="3 4" key="1">
    <citation type="submission" date="2021-02" db="EMBL/GenBank/DDBJ databases">
        <title>Draft Genome Sequences of 5 Vibrio neptunius Strains Isolated From of Bivalve Hatcheries.</title>
        <authorList>
            <person name="Galvis F."/>
            <person name="Barja J.L."/>
            <person name="Lemos M.L."/>
            <person name="Balado M."/>
        </authorList>
    </citation>
    <scope>NUCLEOTIDE SEQUENCE [LARGE SCALE GENOMIC DNA]</scope>
    <source>
        <strain evidence="3 4">PP-145.98</strain>
    </source>
</reference>
<comment type="caution">
    <text evidence="3">The sequence shown here is derived from an EMBL/GenBank/DDBJ whole genome shotgun (WGS) entry which is preliminary data.</text>
</comment>
<evidence type="ECO:0000259" key="1">
    <source>
        <dbReference type="Pfam" id="PF06032"/>
    </source>
</evidence>
<dbReference type="InterPro" id="IPR048350">
    <property type="entry name" value="S-Me-THD-like_C"/>
</dbReference>
<name>A0ABS3A930_9VIBR</name>
<feature type="domain" description="S-Me-THD-like C-terminal" evidence="2">
    <location>
        <begin position="186"/>
        <end position="326"/>
    </location>
</feature>
<proteinExistence type="predicted"/>
<protein>
    <submittedName>
        <fullName evidence="3">DUF917 domain-containing protein</fullName>
    </submittedName>
</protein>
<dbReference type="Proteomes" id="UP000779070">
    <property type="component" value="Unassembled WGS sequence"/>
</dbReference>
<dbReference type="InterPro" id="IPR024071">
    <property type="entry name" value="S-Me-THD_C_sf"/>
</dbReference>
<dbReference type="Gene3D" id="3.40.1610.10">
    <property type="entry name" value="CV3147-like domain"/>
    <property type="match status" value="1"/>
</dbReference>
<feature type="domain" description="S-Me-THD N-terminal" evidence="1">
    <location>
        <begin position="12"/>
        <end position="168"/>
    </location>
</feature>
<dbReference type="RefSeq" id="WP_206372253.1">
    <property type="nucleotide sequence ID" value="NZ_CAWPTM010000095.1"/>
</dbReference>
<evidence type="ECO:0000313" key="3">
    <source>
        <dbReference type="EMBL" id="MBN3580610.1"/>
    </source>
</evidence>
<gene>
    <name evidence="3" type="ORF">JYA62_23645</name>
</gene>
<evidence type="ECO:0000259" key="2">
    <source>
        <dbReference type="Pfam" id="PF20906"/>
    </source>
</evidence>
<accession>A0ABS3A930</accession>
<keyword evidence="4" id="KW-1185">Reference proteome</keyword>
<dbReference type="Pfam" id="PF06032">
    <property type="entry name" value="S-Me-THD_N"/>
    <property type="match status" value="1"/>
</dbReference>
<dbReference type="Gene3D" id="2.40.390.10">
    <property type="entry name" value="CV3147-like"/>
    <property type="match status" value="1"/>
</dbReference>
<sequence>MESGVKSLNRLDLEDIIRGAHFYACGGGGAQENGEELLKEIDKLFASKSEVTVQYIDVNDVQDTDMLPVLAAMGAPQKFLQKGYRYSPVTAFHDLEKIQKVAFSTLSPVETGPIAYGMSLLVAAERQIPIINGDGGGRAFPCLQLSTFANLALESPISVSPCVLTSEKSLAEDGGVILIECESSSDVDAMTRGIISTSKSFDDRASLASFTMSGEQLKQNNAVVPGMLLKARALGRHIRECIQDQLSCFNAIEALDGAHCVMKGRLSNVITMTSNGFDWVAQEYQEEDSGTKYYVISQNENMILWVDDLSTPIAMAPDLICCLSSDASLMSNDEIIDAWKKDCADPRLKEMAIFTVDAAPQINQPWFHQHFSTIFKRFGFFGSYHPPLKNNLKG</sequence>
<dbReference type="SUPFAM" id="SSF160991">
    <property type="entry name" value="CV3147-like"/>
    <property type="match status" value="1"/>
</dbReference>
<evidence type="ECO:0000313" key="4">
    <source>
        <dbReference type="Proteomes" id="UP000779070"/>
    </source>
</evidence>
<dbReference type="InterPro" id="IPR027479">
    <property type="entry name" value="S-Me-THD_N_sf"/>
</dbReference>
<dbReference type="InterPro" id="IPR010318">
    <property type="entry name" value="S-Me-THD_N"/>
</dbReference>
<dbReference type="Pfam" id="PF20906">
    <property type="entry name" value="S-Me-THD_C"/>
    <property type="match status" value="1"/>
</dbReference>
<organism evidence="3 4">
    <name type="scientific">Vibrio neptunius</name>
    <dbReference type="NCBI Taxonomy" id="170651"/>
    <lineage>
        <taxon>Bacteria</taxon>
        <taxon>Pseudomonadati</taxon>
        <taxon>Pseudomonadota</taxon>
        <taxon>Gammaproteobacteria</taxon>
        <taxon>Vibrionales</taxon>
        <taxon>Vibrionaceae</taxon>
        <taxon>Vibrio</taxon>
    </lineage>
</organism>